<dbReference type="CDD" id="cd00757">
    <property type="entry name" value="ThiF_MoeB_HesA_family"/>
    <property type="match status" value="1"/>
</dbReference>
<feature type="region of interest" description="Disordered" evidence="1">
    <location>
        <begin position="265"/>
        <end position="285"/>
    </location>
</feature>
<keyword evidence="4" id="KW-1185">Reference proteome</keyword>
<proteinExistence type="predicted"/>
<dbReference type="InterPro" id="IPR045886">
    <property type="entry name" value="ThiF/MoeB/HesA"/>
</dbReference>
<sequence>MSTNAPADISNPATARKPFFSAEEVERYARHLVLGEIGGPGQQKLKKASMLVVGAGGLGAPALVYLAAAGVGRLVVVDDDVVSLSNLQRQVVHTTADIGRPKIESAADFIAALNPHVIVEGIAGRIDAGNALEMVAGVDVVIDGSDNFSTRYLVSDACALAGRPLVTAALGRFDATVTTLRPHEKGADGTPNPTYRCLFPEPPPAGTVPSCAEAGILGAVAGVAGSLVALEAIRAVVPFGEGLVGRLLMIDTRSMRFETLSYGWDPDNPLTGENPTIRDLSGHPR</sequence>
<dbReference type="PANTHER" id="PTHR10953:SF102">
    <property type="entry name" value="ADENYLYLTRANSFERASE AND SULFURTRANSFERASE MOCS3"/>
    <property type="match status" value="1"/>
</dbReference>
<evidence type="ECO:0000259" key="2">
    <source>
        <dbReference type="Pfam" id="PF00899"/>
    </source>
</evidence>
<reference evidence="3 4" key="1">
    <citation type="submission" date="2022-04" db="EMBL/GenBank/DDBJ databases">
        <authorList>
            <person name="Grouzdev D.S."/>
            <person name="Pantiukh K.S."/>
            <person name="Krutkina M.S."/>
        </authorList>
    </citation>
    <scope>NUCLEOTIDE SEQUENCE [LARGE SCALE GENOMIC DNA]</scope>
    <source>
        <strain evidence="3 4">Jip08</strain>
    </source>
</reference>
<dbReference type="GO" id="GO:0016779">
    <property type="term" value="F:nucleotidyltransferase activity"/>
    <property type="evidence" value="ECO:0007669"/>
    <property type="project" value="UniProtKB-KW"/>
</dbReference>
<evidence type="ECO:0000313" key="4">
    <source>
        <dbReference type="Proteomes" id="UP001202867"/>
    </source>
</evidence>
<dbReference type="Pfam" id="PF00899">
    <property type="entry name" value="ThiF"/>
    <property type="match status" value="1"/>
</dbReference>
<dbReference type="EMBL" id="JALKCG010000001">
    <property type="protein sequence ID" value="MCK0207439.1"/>
    <property type="molecule type" value="Genomic_DNA"/>
</dbReference>
<organism evidence="3 4">
    <name type="scientific">Ancylobacter koreensis</name>
    <dbReference type="NCBI Taxonomy" id="266121"/>
    <lineage>
        <taxon>Bacteria</taxon>
        <taxon>Pseudomonadati</taxon>
        <taxon>Pseudomonadota</taxon>
        <taxon>Alphaproteobacteria</taxon>
        <taxon>Hyphomicrobiales</taxon>
        <taxon>Xanthobacteraceae</taxon>
        <taxon>Ancylobacter</taxon>
    </lineage>
</organism>
<reference evidence="4" key="2">
    <citation type="submission" date="2023-07" db="EMBL/GenBank/DDBJ databases">
        <title>Ancylobacter moscoviensis sp. nov., facultatively methylotrophic bacteria from activated sludge and the reclassification of Starkeya novella (Starkey 1934) Kelly et al. 2000 as Ancylobacter novellus comb. nov., Starkeya koreensis Im et al. 2006 as Ancylobacter koreensis comb.nov., Angulomicrobium tetraedrale Vasil'eva et al. 1986 as Ancylobacter tetraedralis comb. nov., Angulomicrobium amanitiforme Fritz et al. 2004 as Ancylobacter amanitiformis comb. nov. and Methylorhabdus multivorans Doronina et al. 1996 as Ancylobacter multivorans comb. nov. and emended description of the genus Ancylobacter.</title>
        <authorList>
            <person name="Doronina N."/>
            <person name="Chemodurova A."/>
            <person name="Grouzdev D."/>
            <person name="Koziaeva V."/>
            <person name="Shi W."/>
            <person name="Wu L."/>
            <person name="Kaparullina E."/>
        </authorList>
    </citation>
    <scope>NUCLEOTIDE SEQUENCE [LARGE SCALE GENOMIC DNA]</scope>
    <source>
        <strain evidence="4">Jip08</strain>
    </source>
</reference>
<comment type="caution">
    <text evidence="3">The sequence shown here is derived from an EMBL/GenBank/DDBJ whole genome shotgun (WGS) entry which is preliminary data.</text>
</comment>
<keyword evidence="3" id="KW-0808">Transferase</keyword>
<dbReference type="RefSeq" id="WP_247199344.1">
    <property type="nucleotide sequence ID" value="NZ_JALKCG010000001.1"/>
</dbReference>
<dbReference type="SUPFAM" id="SSF69572">
    <property type="entry name" value="Activating enzymes of the ubiquitin-like proteins"/>
    <property type="match status" value="1"/>
</dbReference>
<evidence type="ECO:0000256" key="1">
    <source>
        <dbReference type="SAM" id="MobiDB-lite"/>
    </source>
</evidence>
<dbReference type="NCBIfam" id="NF004281">
    <property type="entry name" value="PRK05690.1"/>
    <property type="match status" value="1"/>
</dbReference>
<keyword evidence="3" id="KW-0548">Nucleotidyltransferase</keyword>
<dbReference type="InterPro" id="IPR035985">
    <property type="entry name" value="Ubiquitin-activating_enz"/>
</dbReference>
<dbReference type="InterPro" id="IPR000594">
    <property type="entry name" value="ThiF_NAD_FAD-bd"/>
</dbReference>
<dbReference type="Proteomes" id="UP001202867">
    <property type="component" value="Unassembled WGS sequence"/>
</dbReference>
<dbReference type="PANTHER" id="PTHR10953">
    <property type="entry name" value="UBIQUITIN-ACTIVATING ENZYME E1"/>
    <property type="match status" value="1"/>
</dbReference>
<dbReference type="Gene3D" id="3.40.50.720">
    <property type="entry name" value="NAD(P)-binding Rossmann-like Domain"/>
    <property type="match status" value="1"/>
</dbReference>
<name>A0ABT0DJT5_9HYPH</name>
<protein>
    <submittedName>
        <fullName evidence="3">Molybdopterin-synthase adenylyltransferase MoeB</fullName>
    </submittedName>
</protein>
<gene>
    <name evidence="3" type="primary">moeB</name>
    <name evidence="3" type="ORF">MWN33_05260</name>
</gene>
<evidence type="ECO:0000313" key="3">
    <source>
        <dbReference type="EMBL" id="MCK0207439.1"/>
    </source>
</evidence>
<feature type="domain" description="THIF-type NAD/FAD binding fold" evidence="2">
    <location>
        <begin position="28"/>
        <end position="261"/>
    </location>
</feature>
<accession>A0ABT0DJT5</accession>